<dbReference type="Gramene" id="ERM94954">
    <property type="protein sequence ID" value="ERM94954"/>
    <property type="gene ID" value="AMTR_s00009p00211850"/>
</dbReference>
<dbReference type="GO" id="GO:0010073">
    <property type="term" value="P:meristem maintenance"/>
    <property type="evidence" value="ECO:0007669"/>
    <property type="project" value="InterPro"/>
</dbReference>
<feature type="domain" description="Aminotransferase-like plant mobile" evidence="2">
    <location>
        <begin position="10"/>
        <end position="55"/>
    </location>
</feature>
<dbReference type="InterPro" id="IPR019557">
    <property type="entry name" value="AminoTfrase-like_pln_mobile"/>
</dbReference>
<feature type="region of interest" description="Disordered" evidence="1">
    <location>
        <begin position="66"/>
        <end position="145"/>
    </location>
</feature>
<name>W1NIA6_AMBTC</name>
<dbReference type="HOGENOM" id="CLU_757264_0_0_1"/>
<dbReference type="InterPro" id="IPR044824">
    <property type="entry name" value="MAIN-like"/>
</dbReference>
<dbReference type="PANTHER" id="PTHR46033">
    <property type="entry name" value="PROTEIN MAIN-LIKE 2"/>
    <property type="match status" value="1"/>
</dbReference>
<dbReference type="Proteomes" id="UP000017836">
    <property type="component" value="Unassembled WGS sequence"/>
</dbReference>
<dbReference type="EMBL" id="KI397501">
    <property type="protein sequence ID" value="ERM94954.1"/>
    <property type="molecule type" value="Genomic_DNA"/>
</dbReference>
<proteinExistence type="predicted"/>
<accession>W1NIA6</accession>
<evidence type="ECO:0000313" key="3">
    <source>
        <dbReference type="EMBL" id="ERM94954.1"/>
    </source>
</evidence>
<protein>
    <recommendedName>
        <fullName evidence="2">Aminotransferase-like plant mobile domain-containing protein</fullName>
    </recommendedName>
</protein>
<feature type="compositionally biased region" description="Basic and acidic residues" evidence="1">
    <location>
        <begin position="83"/>
        <end position="93"/>
    </location>
</feature>
<keyword evidence="4" id="KW-1185">Reference proteome</keyword>
<feature type="region of interest" description="Disordered" evidence="1">
    <location>
        <begin position="310"/>
        <end position="366"/>
    </location>
</feature>
<dbReference type="AlphaFoldDB" id="W1NIA6"/>
<evidence type="ECO:0000259" key="2">
    <source>
        <dbReference type="Pfam" id="PF10536"/>
    </source>
</evidence>
<feature type="compositionally biased region" description="Polar residues" evidence="1">
    <location>
        <begin position="356"/>
        <end position="366"/>
    </location>
</feature>
<sequence>MKVGSIRPFPIDLPLISALVHRFSPKTGTFPLPIGELGITLEDVTPILGVRSDGDFSYASLHLQARNLPPSSRPEPTVDETEIPSKENIHVEEVDIPGEANDFSNSDEEDIDTHPPMPCGDAAESSRAGHKRTREASGGSDGNFGHGSTLLLPVPFFQWRPSASPTASDGPRDGARRSKIDWYPYANEESPNLVQDSSSVFSTTTPLVCMDIVESYHPDRFLRNFCHPQLGANFMRLPEFAPNYNEREDIERLQALVAGLRVDLEWWRFERDRVMAEFEEKKHMVEVLEAAYIGKGSDLEPLRRLAQECCTPSSSGEETFGPSVARSGSRRSHSSGGHRSTPTGVRSHQSGDDQEVSSSNPSPSGQ</sequence>
<dbReference type="Pfam" id="PF10536">
    <property type="entry name" value="PMD"/>
    <property type="match status" value="1"/>
</dbReference>
<organism evidence="3 4">
    <name type="scientific">Amborella trichopoda</name>
    <dbReference type="NCBI Taxonomy" id="13333"/>
    <lineage>
        <taxon>Eukaryota</taxon>
        <taxon>Viridiplantae</taxon>
        <taxon>Streptophyta</taxon>
        <taxon>Embryophyta</taxon>
        <taxon>Tracheophyta</taxon>
        <taxon>Spermatophyta</taxon>
        <taxon>Magnoliopsida</taxon>
        <taxon>Amborellales</taxon>
        <taxon>Amborellaceae</taxon>
        <taxon>Amborella</taxon>
    </lineage>
</organism>
<reference evidence="4" key="1">
    <citation type="journal article" date="2013" name="Science">
        <title>The Amborella genome and the evolution of flowering plants.</title>
        <authorList>
            <consortium name="Amborella Genome Project"/>
        </authorList>
    </citation>
    <scope>NUCLEOTIDE SEQUENCE [LARGE SCALE GENOMIC DNA]</scope>
</reference>
<gene>
    <name evidence="3" type="ORF">AMTR_s00009p00211850</name>
</gene>
<dbReference type="PANTHER" id="PTHR46033:SF1">
    <property type="entry name" value="PROTEIN MAIN-LIKE 2"/>
    <property type="match status" value="1"/>
</dbReference>
<evidence type="ECO:0000256" key="1">
    <source>
        <dbReference type="SAM" id="MobiDB-lite"/>
    </source>
</evidence>
<evidence type="ECO:0000313" key="4">
    <source>
        <dbReference type="Proteomes" id="UP000017836"/>
    </source>
</evidence>